<dbReference type="InterPro" id="IPR011333">
    <property type="entry name" value="SKP1/BTB/POZ_sf"/>
</dbReference>
<dbReference type="SMART" id="SM00225">
    <property type="entry name" value="BTB"/>
    <property type="match status" value="1"/>
</dbReference>
<protein>
    <recommendedName>
        <fullName evidence="1">BTB domain-containing protein</fullName>
    </recommendedName>
</protein>
<dbReference type="CDD" id="cd18186">
    <property type="entry name" value="BTB_POZ_ZBTB_KLHL-like"/>
    <property type="match status" value="1"/>
</dbReference>
<dbReference type="Gene3D" id="3.30.710.10">
    <property type="entry name" value="Potassium Channel Kv1.1, Chain A"/>
    <property type="match status" value="1"/>
</dbReference>
<reference evidence="2" key="1">
    <citation type="submission" date="2021-10" db="EMBL/GenBank/DDBJ databases">
        <title>De novo Genome Assembly of Clathrus columnatus (Basidiomycota, Fungi) Using Illumina and Nanopore Sequence Data.</title>
        <authorList>
            <person name="Ogiso-Tanaka E."/>
            <person name="Itagaki H."/>
            <person name="Hosoya T."/>
            <person name="Hosaka K."/>
        </authorList>
    </citation>
    <scope>NUCLEOTIDE SEQUENCE</scope>
    <source>
        <strain evidence="2">MO-923</strain>
    </source>
</reference>
<dbReference type="SUPFAM" id="SSF54695">
    <property type="entry name" value="POZ domain"/>
    <property type="match status" value="1"/>
</dbReference>
<gene>
    <name evidence="2" type="ORF">Clacol_010160</name>
</gene>
<dbReference type="InterPro" id="IPR000210">
    <property type="entry name" value="BTB/POZ_dom"/>
</dbReference>
<dbReference type="Proteomes" id="UP001050691">
    <property type="component" value="Unassembled WGS sequence"/>
</dbReference>
<feature type="domain" description="BTB" evidence="1">
    <location>
        <begin position="12"/>
        <end position="83"/>
    </location>
</feature>
<accession>A0AAV5AQ45</accession>
<sequence>MFDNPPYWHDSGDVFLQVGEEHKFRVHRCVLSMHSLVWKDMFQMKGQSKQPENDLPVVPLNDLVEDVRSLILAFYHGIDDIREKNDLDAALGVLRLSHKYQADRLYKAVFGLLLESWPLNRVDYFSLPQNQRQRVISSIKLIKTARAMQSISLLPTAFYELAATPFEEWTEVGIKLLNDLSSEDLSRLFIGKNRMTIRYKRFTSQLLEECASDPTMPRFRCCSNRTRFVRELTAEFGQSSKLRSEPECLPCGSCRDWLYSHLKTLEIEVWKVIPMYFNLSSVEMGEGPFVRKVFS</sequence>
<name>A0AAV5AQ45_9AGAM</name>
<dbReference type="Pfam" id="PF00651">
    <property type="entry name" value="BTB"/>
    <property type="match status" value="1"/>
</dbReference>
<dbReference type="EMBL" id="BPWL01000011">
    <property type="protein sequence ID" value="GJJ15882.1"/>
    <property type="molecule type" value="Genomic_DNA"/>
</dbReference>
<proteinExistence type="predicted"/>
<dbReference type="AlphaFoldDB" id="A0AAV5AQ45"/>
<keyword evidence="3" id="KW-1185">Reference proteome</keyword>
<evidence type="ECO:0000259" key="1">
    <source>
        <dbReference type="PROSITE" id="PS50097"/>
    </source>
</evidence>
<dbReference type="PROSITE" id="PS50097">
    <property type="entry name" value="BTB"/>
    <property type="match status" value="1"/>
</dbReference>
<comment type="caution">
    <text evidence="2">The sequence shown here is derived from an EMBL/GenBank/DDBJ whole genome shotgun (WGS) entry which is preliminary data.</text>
</comment>
<evidence type="ECO:0000313" key="2">
    <source>
        <dbReference type="EMBL" id="GJJ15882.1"/>
    </source>
</evidence>
<organism evidence="2 3">
    <name type="scientific">Clathrus columnatus</name>
    <dbReference type="NCBI Taxonomy" id="1419009"/>
    <lineage>
        <taxon>Eukaryota</taxon>
        <taxon>Fungi</taxon>
        <taxon>Dikarya</taxon>
        <taxon>Basidiomycota</taxon>
        <taxon>Agaricomycotina</taxon>
        <taxon>Agaricomycetes</taxon>
        <taxon>Phallomycetidae</taxon>
        <taxon>Phallales</taxon>
        <taxon>Clathraceae</taxon>
        <taxon>Clathrus</taxon>
    </lineage>
</organism>
<evidence type="ECO:0000313" key="3">
    <source>
        <dbReference type="Proteomes" id="UP001050691"/>
    </source>
</evidence>